<protein>
    <submittedName>
        <fullName evidence="1">Uncharacterized protein</fullName>
    </submittedName>
</protein>
<accession>A0A1F5ELT5</accession>
<comment type="caution">
    <text evidence="1">The sequence shown here is derived from an EMBL/GenBank/DDBJ whole genome shotgun (WGS) entry which is preliminary data.</text>
</comment>
<evidence type="ECO:0000313" key="2">
    <source>
        <dbReference type="Proteomes" id="UP000185891"/>
    </source>
</evidence>
<proteinExistence type="predicted"/>
<reference evidence="1 2" key="1">
    <citation type="journal article" date="2016" name="Nat. Commun.">
        <title>Thousands of microbial genomes shed light on interconnected biogeochemical processes in an aquifer system.</title>
        <authorList>
            <person name="Anantharaman K."/>
            <person name="Brown C.T."/>
            <person name="Hug L.A."/>
            <person name="Sharon I."/>
            <person name="Castelle C.J."/>
            <person name="Probst A.J."/>
            <person name="Thomas B.C."/>
            <person name="Singh A."/>
            <person name="Wilkins M.J."/>
            <person name="Karaoz U."/>
            <person name="Brodie E.L."/>
            <person name="Williams K.H."/>
            <person name="Hubbard S.S."/>
            <person name="Banfield J.F."/>
        </authorList>
    </citation>
    <scope>NUCLEOTIDE SEQUENCE [LARGE SCALE GENOMIC DNA]</scope>
</reference>
<name>A0A1F5ELT5_9BACT</name>
<sequence length="97" mass="11105">MSKNQKSICWIDGDVCPYHSDLSCLKDSPINSCSHCVRYELNKELIIDLIGDSIDSVFVSDEDIGIICSLLRILKKHEEYLSQDSAESLKRILKHYE</sequence>
<evidence type="ECO:0000313" key="1">
    <source>
        <dbReference type="EMBL" id="OGD68260.1"/>
    </source>
</evidence>
<dbReference type="Proteomes" id="UP000185891">
    <property type="component" value="Unassembled WGS sequence"/>
</dbReference>
<organism evidence="1 2">
    <name type="scientific">Candidatus Campbellbacteria bacterium RIFCSPHIGHO2_12_FULL_35_10</name>
    <dbReference type="NCBI Taxonomy" id="1797578"/>
    <lineage>
        <taxon>Bacteria</taxon>
        <taxon>Candidatus Campbelliibacteriota</taxon>
    </lineage>
</organism>
<dbReference type="EMBL" id="MFAA01000039">
    <property type="protein sequence ID" value="OGD68260.1"/>
    <property type="molecule type" value="Genomic_DNA"/>
</dbReference>
<gene>
    <name evidence="1" type="ORF">A3E89_00390</name>
</gene>
<dbReference type="AlphaFoldDB" id="A0A1F5ELT5"/>